<dbReference type="InterPro" id="IPR050338">
    <property type="entry name" value="DisA"/>
</dbReference>
<name>A0AA35X1Q2_GEOBA</name>
<protein>
    <submittedName>
        <fullName evidence="7">Diadenylate cyclase</fullName>
    </submittedName>
</protein>
<sequence length="297" mass="31511">MGSLNTVIVESACVIANEIGAHALFVYADAIQDYPIPSGMLDATDIILITHSESRTEPSAEVSATLRLPPIPLTRMGQIKLAVVMALSEGHVTEGDKIVCLTGSSVFGSLDCIVVLDIGKERELLISTNVSAIAGNIPSAVFEALLNLAVELASQGREGKPVGATFVLGDHDKVMQFSRQTIFNPFQGYPAEERNLLNPQLRETLKEFSALDGAFVIREDGEVTSAGRHLNAALESTVDLPQGLGSRHVAAAGITSVTEAVAIVISESTGDVRIFKDGAIFMEIEKPSRLTVSPLTS</sequence>
<keyword evidence="3" id="KW-0548">Nucleotidyltransferase</keyword>
<dbReference type="GO" id="GO:0005524">
    <property type="term" value="F:ATP binding"/>
    <property type="evidence" value="ECO:0007669"/>
    <property type="project" value="UniProtKB-KW"/>
</dbReference>
<evidence type="ECO:0000313" key="8">
    <source>
        <dbReference type="Proteomes" id="UP001174909"/>
    </source>
</evidence>
<reference evidence="7" key="1">
    <citation type="submission" date="2023-03" db="EMBL/GenBank/DDBJ databases">
        <authorList>
            <person name="Steffen K."/>
            <person name="Cardenas P."/>
        </authorList>
    </citation>
    <scope>NUCLEOTIDE SEQUENCE</scope>
</reference>
<feature type="domain" description="DAC" evidence="6">
    <location>
        <begin position="127"/>
        <end position="286"/>
    </location>
</feature>
<keyword evidence="5" id="KW-0067">ATP-binding</keyword>
<dbReference type="GO" id="GO:0106408">
    <property type="term" value="F:diadenylate cyclase activity"/>
    <property type="evidence" value="ECO:0007669"/>
    <property type="project" value="UniProtKB-EC"/>
</dbReference>
<dbReference type="Pfam" id="PF21755">
    <property type="entry name" value="DacZ_P"/>
    <property type="match status" value="1"/>
</dbReference>
<organism evidence="7 8">
    <name type="scientific">Geodia barretti</name>
    <name type="common">Barrett's horny sponge</name>
    <dbReference type="NCBI Taxonomy" id="519541"/>
    <lineage>
        <taxon>Eukaryota</taxon>
        <taxon>Metazoa</taxon>
        <taxon>Porifera</taxon>
        <taxon>Demospongiae</taxon>
        <taxon>Heteroscleromorpha</taxon>
        <taxon>Tetractinellida</taxon>
        <taxon>Astrophorina</taxon>
        <taxon>Geodiidae</taxon>
        <taxon>Geodia</taxon>
    </lineage>
</organism>
<dbReference type="Proteomes" id="UP001174909">
    <property type="component" value="Unassembled WGS sequence"/>
</dbReference>
<evidence type="ECO:0000313" key="7">
    <source>
        <dbReference type="EMBL" id="CAI8034765.1"/>
    </source>
</evidence>
<dbReference type="HAMAP" id="MF_00840">
    <property type="entry name" value="DacZ"/>
    <property type="match status" value="1"/>
</dbReference>
<evidence type="ECO:0000256" key="4">
    <source>
        <dbReference type="ARBA" id="ARBA00022741"/>
    </source>
</evidence>
<evidence type="ECO:0000259" key="6">
    <source>
        <dbReference type="PROSITE" id="PS51794"/>
    </source>
</evidence>
<proteinExistence type="inferred from homology"/>
<dbReference type="Pfam" id="PF02457">
    <property type="entry name" value="DAC"/>
    <property type="match status" value="1"/>
</dbReference>
<accession>A0AA35X1Q2</accession>
<dbReference type="SUPFAM" id="SSF143597">
    <property type="entry name" value="YojJ-like"/>
    <property type="match status" value="1"/>
</dbReference>
<dbReference type="PANTHER" id="PTHR34185">
    <property type="entry name" value="DIADENYLATE CYCLASE"/>
    <property type="match status" value="1"/>
</dbReference>
<dbReference type="GO" id="GO:0004016">
    <property type="term" value="F:adenylate cyclase activity"/>
    <property type="evidence" value="ECO:0007669"/>
    <property type="project" value="TreeGrafter"/>
</dbReference>
<comment type="catalytic activity">
    <reaction evidence="1">
        <text>2 ATP = 3',3'-c-di-AMP + 2 diphosphate</text>
        <dbReference type="Rhea" id="RHEA:35655"/>
        <dbReference type="ChEBI" id="CHEBI:30616"/>
        <dbReference type="ChEBI" id="CHEBI:33019"/>
        <dbReference type="ChEBI" id="CHEBI:71500"/>
        <dbReference type="EC" id="2.7.7.85"/>
    </reaction>
</comment>
<evidence type="ECO:0000256" key="2">
    <source>
        <dbReference type="ARBA" id="ARBA00022679"/>
    </source>
</evidence>
<dbReference type="InterPro" id="IPR003390">
    <property type="entry name" value="DNA_integrity_scan_DisA_N"/>
</dbReference>
<evidence type="ECO:0000256" key="1">
    <source>
        <dbReference type="ARBA" id="ARBA00000877"/>
    </source>
</evidence>
<dbReference type="PROSITE" id="PS51794">
    <property type="entry name" value="DAC"/>
    <property type="match status" value="1"/>
</dbReference>
<dbReference type="Gene3D" id="3.40.1700.10">
    <property type="entry name" value="DNA integrity scanning protein, DisA, N-terminal domain"/>
    <property type="match status" value="1"/>
</dbReference>
<dbReference type="PANTHER" id="PTHR34185:SF1">
    <property type="entry name" value="DIADENYLATE CYCLASE"/>
    <property type="match status" value="1"/>
</dbReference>
<keyword evidence="8" id="KW-1185">Reference proteome</keyword>
<keyword evidence="2" id="KW-0808">Transferase</keyword>
<dbReference type="AlphaFoldDB" id="A0AA35X1Q2"/>
<evidence type="ECO:0000256" key="3">
    <source>
        <dbReference type="ARBA" id="ARBA00022695"/>
    </source>
</evidence>
<dbReference type="EMBL" id="CASHTH010002752">
    <property type="protein sequence ID" value="CAI8034765.1"/>
    <property type="molecule type" value="Genomic_DNA"/>
</dbReference>
<dbReference type="InterPro" id="IPR036888">
    <property type="entry name" value="DNA_integrity_DisA_N_sf"/>
</dbReference>
<dbReference type="InterPro" id="IPR014499">
    <property type="entry name" value="DAC_DacZ"/>
</dbReference>
<gene>
    <name evidence="7" type="ORF">GBAR_LOCUS19540</name>
</gene>
<keyword evidence="4" id="KW-0547">Nucleotide-binding</keyword>
<evidence type="ECO:0000256" key="5">
    <source>
        <dbReference type="ARBA" id="ARBA00022840"/>
    </source>
</evidence>
<dbReference type="InterPro" id="IPR048544">
    <property type="entry name" value="DacZ_P"/>
</dbReference>
<comment type="caution">
    <text evidence="7">The sequence shown here is derived from an EMBL/GenBank/DDBJ whole genome shotgun (WGS) entry which is preliminary data.</text>
</comment>